<comment type="caution">
    <text evidence="6">The sequence shown here is derived from an EMBL/GenBank/DDBJ whole genome shotgun (WGS) entry which is preliminary data.</text>
</comment>
<dbReference type="Gene3D" id="2.60.120.10">
    <property type="entry name" value="Jelly Rolls"/>
    <property type="match status" value="1"/>
</dbReference>
<dbReference type="Pfam" id="PF02311">
    <property type="entry name" value="AraC_binding"/>
    <property type="match status" value="1"/>
</dbReference>
<evidence type="ECO:0000313" key="7">
    <source>
        <dbReference type="Proteomes" id="UP000239089"/>
    </source>
</evidence>
<dbReference type="PANTHER" id="PTHR11019:SF159">
    <property type="entry name" value="TRANSCRIPTIONAL REGULATOR-RELATED"/>
    <property type="match status" value="1"/>
</dbReference>
<dbReference type="AlphaFoldDB" id="A0A2S6NEL0"/>
<dbReference type="PROSITE" id="PS00041">
    <property type="entry name" value="HTH_ARAC_FAMILY_1"/>
    <property type="match status" value="1"/>
</dbReference>
<reference evidence="6 7" key="1">
    <citation type="journal article" date="2018" name="Arch. Microbiol.">
        <title>New insights into the metabolic potential of the phototrophic purple bacterium Rhodopila globiformis DSM 161(T) from its draft genome sequence and evidence for a vanadium-dependent nitrogenase.</title>
        <authorList>
            <person name="Imhoff J.F."/>
            <person name="Rahn T."/>
            <person name="Kunzel S."/>
            <person name="Neulinger S.C."/>
        </authorList>
    </citation>
    <scope>NUCLEOTIDE SEQUENCE [LARGE SCALE GENOMIC DNA]</scope>
    <source>
        <strain evidence="6 7">DSM 16996</strain>
    </source>
</reference>
<evidence type="ECO:0000256" key="3">
    <source>
        <dbReference type="ARBA" id="ARBA00023163"/>
    </source>
</evidence>
<keyword evidence="2" id="KW-0238">DNA-binding</keyword>
<dbReference type="PROSITE" id="PS01124">
    <property type="entry name" value="HTH_ARAC_FAMILY_2"/>
    <property type="match status" value="1"/>
</dbReference>
<evidence type="ECO:0000313" key="6">
    <source>
        <dbReference type="EMBL" id="PPQ33072.1"/>
    </source>
</evidence>
<dbReference type="EMBL" id="NHSJ01000030">
    <property type="protein sequence ID" value="PPQ33072.1"/>
    <property type="molecule type" value="Genomic_DNA"/>
</dbReference>
<keyword evidence="1" id="KW-0805">Transcription regulation</keyword>
<evidence type="ECO:0000256" key="2">
    <source>
        <dbReference type="ARBA" id="ARBA00023125"/>
    </source>
</evidence>
<protein>
    <recommendedName>
        <fullName evidence="5">HTH araC/xylS-type domain-containing protein</fullName>
    </recommendedName>
</protein>
<dbReference type="GO" id="GO:0003700">
    <property type="term" value="F:DNA-binding transcription factor activity"/>
    <property type="evidence" value="ECO:0007669"/>
    <property type="project" value="InterPro"/>
</dbReference>
<dbReference type="Proteomes" id="UP000239089">
    <property type="component" value="Unassembled WGS sequence"/>
</dbReference>
<accession>A0A2S6NEL0</accession>
<dbReference type="PANTHER" id="PTHR11019">
    <property type="entry name" value="HTH-TYPE TRANSCRIPTIONAL REGULATOR NIMR"/>
    <property type="match status" value="1"/>
</dbReference>
<feature type="region of interest" description="Disordered" evidence="4">
    <location>
        <begin position="1"/>
        <end position="31"/>
    </location>
</feature>
<keyword evidence="3" id="KW-0804">Transcription</keyword>
<proteinExistence type="predicted"/>
<dbReference type="SUPFAM" id="SSF46689">
    <property type="entry name" value="Homeodomain-like"/>
    <property type="match status" value="1"/>
</dbReference>
<organism evidence="6 7">
    <name type="scientific">Rhodoblastus sphagnicola</name>
    <dbReference type="NCBI Taxonomy" id="333368"/>
    <lineage>
        <taxon>Bacteria</taxon>
        <taxon>Pseudomonadati</taxon>
        <taxon>Pseudomonadota</taxon>
        <taxon>Alphaproteobacteria</taxon>
        <taxon>Hyphomicrobiales</taxon>
        <taxon>Rhodoblastaceae</taxon>
        <taxon>Rhodoblastus</taxon>
    </lineage>
</organism>
<dbReference type="RefSeq" id="WP_104506410.1">
    <property type="nucleotide sequence ID" value="NZ_JACIGC010000019.1"/>
</dbReference>
<evidence type="ECO:0000259" key="5">
    <source>
        <dbReference type="PROSITE" id="PS01124"/>
    </source>
</evidence>
<dbReference type="InterPro" id="IPR011051">
    <property type="entry name" value="RmlC_Cupin_sf"/>
</dbReference>
<evidence type="ECO:0000256" key="1">
    <source>
        <dbReference type="ARBA" id="ARBA00023015"/>
    </source>
</evidence>
<gene>
    <name evidence="6" type="ORF">CCR94_03055</name>
</gene>
<dbReference type="SMART" id="SM00342">
    <property type="entry name" value="HTH_ARAC"/>
    <property type="match status" value="1"/>
</dbReference>
<sequence length="293" mass="31553">MSVISSSPAQPPATGSVSASSPTTCESEEARPFAIRRQSRTAPLAIEAAARDYPNGWIVGPHSHRQGQFIHATAGVMEIRAGNRLWLVPPQRAVWMPPRRVHELRARGAVSMRTIYVAPERVPPGFGDAPEGYVVTPLLRELIVRTIYRGEHDVDAARRARLANVLFDELDAAPIDSLSLALPKDARLARACADILDTPGGDDSLAALARSSGASTRTLARLAHEEFGCALSVWRQQARILAAAPMLIAGESVIRTSQALGYETPGAFSAMFKRIVGVTPRAFVAGRCADRSF</sequence>
<dbReference type="Gene3D" id="1.10.10.60">
    <property type="entry name" value="Homeodomain-like"/>
    <property type="match status" value="2"/>
</dbReference>
<dbReference type="InterPro" id="IPR018062">
    <property type="entry name" value="HTH_AraC-typ_CS"/>
</dbReference>
<dbReference type="Pfam" id="PF12833">
    <property type="entry name" value="HTH_18"/>
    <property type="match status" value="1"/>
</dbReference>
<feature type="domain" description="HTH araC/xylS-type" evidence="5">
    <location>
        <begin position="204"/>
        <end position="286"/>
    </location>
</feature>
<name>A0A2S6NEL0_9HYPH</name>
<evidence type="ECO:0000256" key="4">
    <source>
        <dbReference type="SAM" id="MobiDB-lite"/>
    </source>
</evidence>
<dbReference type="InterPro" id="IPR014710">
    <property type="entry name" value="RmlC-like_jellyroll"/>
</dbReference>
<keyword evidence="7" id="KW-1185">Reference proteome</keyword>
<dbReference type="InterPro" id="IPR018060">
    <property type="entry name" value="HTH_AraC"/>
</dbReference>
<dbReference type="InterPro" id="IPR003313">
    <property type="entry name" value="AraC-bd"/>
</dbReference>
<feature type="compositionally biased region" description="Polar residues" evidence="4">
    <location>
        <begin position="1"/>
        <end position="25"/>
    </location>
</feature>
<dbReference type="SUPFAM" id="SSF51182">
    <property type="entry name" value="RmlC-like cupins"/>
    <property type="match status" value="1"/>
</dbReference>
<dbReference type="InterPro" id="IPR009057">
    <property type="entry name" value="Homeodomain-like_sf"/>
</dbReference>
<dbReference type="CDD" id="cd06124">
    <property type="entry name" value="cupin_NimR-like_N"/>
    <property type="match status" value="1"/>
</dbReference>
<dbReference type="GO" id="GO:0043565">
    <property type="term" value="F:sequence-specific DNA binding"/>
    <property type="evidence" value="ECO:0007669"/>
    <property type="project" value="InterPro"/>
</dbReference>